<evidence type="ECO:0000256" key="1">
    <source>
        <dbReference type="ARBA" id="ARBA00022441"/>
    </source>
</evidence>
<keyword evidence="3" id="KW-0732">Signal</keyword>
<dbReference type="PANTHER" id="PTHR24412:SF489">
    <property type="entry name" value="RING FINGER DOMAIN AND KELCH REPEAT-CONTAINING PROTEIN DDB_G0271372"/>
    <property type="match status" value="1"/>
</dbReference>
<dbReference type="NCBIfam" id="TIGR03547">
    <property type="entry name" value="muta_rot_YjhT"/>
    <property type="match status" value="1"/>
</dbReference>
<organism evidence="4 5">
    <name type="scientific">Photobacterium piscicola</name>
    <dbReference type="NCBI Taxonomy" id="1378299"/>
    <lineage>
        <taxon>Bacteria</taxon>
        <taxon>Pseudomonadati</taxon>
        <taxon>Pseudomonadota</taxon>
        <taxon>Gammaproteobacteria</taxon>
        <taxon>Vibrionales</taxon>
        <taxon>Vibrionaceae</taxon>
        <taxon>Photobacterium</taxon>
    </lineage>
</organism>
<dbReference type="Pfam" id="PF24996">
    <property type="entry name" value="NANM"/>
    <property type="match status" value="1"/>
</dbReference>
<dbReference type="EC" id="5.1.3.24" evidence="4"/>
<dbReference type="InterPro" id="IPR019936">
    <property type="entry name" value="NanM_proteobact"/>
</dbReference>
<dbReference type="InterPro" id="IPR037293">
    <property type="entry name" value="Gal_Oxidase_central_sf"/>
</dbReference>
<evidence type="ECO:0000256" key="3">
    <source>
        <dbReference type="SAM" id="SignalP"/>
    </source>
</evidence>
<evidence type="ECO:0000256" key="2">
    <source>
        <dbReference type="ARBA" id="ARBA00022737"/>
    </source>
</evidence>
<accession>A0A1T5HXY1</accession>
<dbReference type="Proteomes" id="UP000189966">
    <property type="component" value="Unassembled WGS sequence"/>
</dbReference>
<dbReference type="GO" id="GO:0016853">
    <property type="term" value="F:isomerase activity"/>
    <property type="evidence" value="ECO:0007669"/>
    <property type="project" value="UniProtKB-KW"/>
</dbReference>
<keyword evidence="1" id="KW-0880">Kelch repeat</keyword>
<dbReference type="AlphaFoldDB" id="A0A1T5HXY1"/>
<feature type="signal peptide" evidence="3">
    <location>
        <begin position="1"/>
        <end position="23"/>
    </location>
</feature>
<dbReference type="NCBIfam" id="NF010730">
    <property type="entry name" value="PRK14131.1"/>
    <property type="match status" value="1"/>
</dbReference>
<keyword evidence="4" id="KW-0413">Isomerase</keyword>
<dbReference type="InterPro" id="IPR056734">
    <property type="entry name" value="NANM"/>
</dbReference>
<feature type="chain" id="PRO_5012730383" evidence="3">
    <location>
        <begin position="24"/>
        <end position="385"/>
    </location>
</feature>
<evidence type="ECO:0000313" key="5">
    <source>
        <dbReference type="Proteomes" id="UP000189966"/>
    </source>
</evidence>
<sequence>MKKSCTRFAMVCALLSLSTSVTAQQLWPDLPQPIKNGISAQADNIVYVGLGTAGQSFYMMDTASRQPQWQKLADFIGPITDQATAAAVNGKIYIFSGSGKAAVTDKSPIIFDSVYVYDIQNNTWSKQNTQTPVGLLGAAAYPLNQTEIAIFGGYNKPQFDQYLSAITAIDKQAEPQKWQQTVTDFMDRAPESYHWNQAIQIYHTDSNTWSTKGNSPYLANCGAALVGDKDRITLISGEIKPGLRTPIVKTVTIKGDDVNWQSLAPLPDAANGQLQEGVAGAYAGINQGSLIVAGGANFIGARAKADQGDWFAHDGLSKHWSEDIYTYRGGKWALASTKLPQGLAYGASFSTPAGVLMVGGENGTGKPQAKVYLLRYEQSKVSIID</sequence>
<evidence type="ECO:0000313" key="4">
    <source>
        <dbReference type="EMBL" id="SKC31623.1"/>
    </source>
</evidence>
<keyword evidence="2" id="KW-0677">Repeat</keyword>
<dbReference type="Gene3D" id="2.130.10.80">
    <property type="entry name" value="Galactose oxidase/kelch, beta-propeller"/>
    <property type="match status" value="1"/>
</dbReference>
<reference evidence="4 5" key="1">
    <citation type="submission" date="2017-02" db="EMBL/GenBank/DDBJ databases">
        <authorList>
            <person name="Peterson S.W."/>
        </authorList>
    </citation>
    <scope>NUCLEOTIDE SEQUENCE [LARGE SCALE GENOMIC DNA]</scope>
    <source>
        <strain evidence="5">type strain: NCCB 100098</strain>
    </source>
</reference>
<name>A0A1T5HXY1_9GAMM</name>
<dbReference type="Gene3D" id="2.120.10.80">
    <property type="entry name" value="Kelch-type beta propeller"/>
    <property type="match status" value="1"/>
</dbReference>
<gene>
    <name evidence="4" type="primary">nanM</name>
    <name evidence="4" type="ORF">CZ809_01125</name>
</gene>
<dbReference type="OrthoDB" id="198899at2"/>
<dbReference type="PANTHER" id="PTHR24412">
    <property type="entry name" value="KELCH PROTEIN"/>
    <property type="match status" value="1"/>
</dbReference>
<protein>
    <submittedName>
        <fullName evidence="4">N-acetylneuraminate epimerase</fullName>
        <ecNumber evidence="4">5.1.3.24</ecNumber>
    </submittedName>
</protein>
<dbReference type="InterPro" id="IPR011043">
    <property type="entry name" value="Gal_Oxase/kelch_b-propeller"/>
</dbReference>
<dbReference type="RefSeq" id="WP_080156388.1">
    <property type="nucleotide sequence ID" value="NZ_CP175535.1"/>
</dbReference>
<dbReference type="InterPro" id="IPR015915">
    <property type="entry name" value="Kelch-typ_b-propeller"/>
</dbReference>
<dbReference type="SUPFAM" id="SSF50965">
    <property type="entry name" value="Galactose oxidase, central domain"/>
    <property type="match status" value="1"/>
</dbReference>
<proteinExistence type="predicted"/>
<dbReference type="EMBL" id="FUZI01000001">
    <property type="protein sequence ID" value="SKC31623.1"/>
    <property type="molecule type" value="Genomic_DNA"/>
</dbReference>